<dbReference type="OrthoDB" id="10377638at2759"/>
<dbReference type="Proteomes" id="UP001165122">
    <property type="component" value="Unassembled WGS sequence"/>
</dbReference>
<sequence>MVQGASKGVYIINELTENTCEWTRAQQVDLKITVLPANILVFLAKKELAWANQLQEKFRRNGKEVDLEVVAALTGKIIEWRGKSLMEDQVPVFRSGEGDLDEGALGGVRCTARRRTPCLSALVRSSRAL</sequence>
<keyword evidence="2" id="KW-1185">Reference proteome</keyword>
<dbReference type="AlphaFoldDB" id="A0A9W7AAH9"/>
<name>A0A9W7AAH9_9STRA</name>
<dbReference type="EMBL" id="BRXW01000569">
    <property type="protein sequence ID" value="GMH67111.1"/>
    <property type="molecule type" value="Genomic_DNA"/>
</dbReference>
<reference evidence="2" key="1">
    <citation type="journal article" date="2023" name="Commun. Biol.">
        <title>Genome analysis of Parmales, the sister group of diatoms, reveals the evolutionary specialization of diatoms from phago-mixotrophs to photoautotrophs.</title>
        <authorList>
            <person name="Ban H."/>
            <person name="Sato S."/>
            <person name="Yoshikawa S."/>
            <person name="Yamada K."/>
            <person name="Nakamura Y."/>
            <person name="Ichinomiya M."/>
            <person name="Sato N."/>
            <person name="Blanc-Mathieu R."/>
            <person name="Endo H."/>
            <person name="Kuwata A."/>
            <person name="Ogata H."/>
        </authorList>
    </citation>
    <scope>NUCLEOTIDE SEQUENCE [LARGE SCALE GENOMIC DNA]</scope>
    <source>
        <strain evidence="2">NIES 3700</strain>
    </source>
</reference>
<protein>
    <submittedName>
        <fullName evidence="1">Uncharacterized protein</fullName>
    </submittedName>
</protein>
<evidence type="ECO:0000313" key="1">
    <source>
        <dbReference type="EMBL" id="GMH67111.1"/>
    </source>
</evidence>
<proteinExistence type="predicted"/>
<accession>A0A9W7AAH9</accession>
<organism evidence="1 2">
    <name type="scientific">Triparma laevis f. longispina</name>
    <dbReference type="NCBI Taxonomy" id="1714387"/>
    <lineage>
        <taxon>Eukaryota</taxon>
        <taxon>Sar</taxon>
        <taxon>Stramenopiles</taxon>
        <taxon>Ochrophyta</taxon>
        <taxon>Bolidophyceae</taxon>
        <taxon>Parmales</taxon>
        <taxon>Triparmaceae</taxon>
        <taxon>Triparma</taxon>
    </lineage>
</organism>
<comment type="caution">
    <text evidence="1">The sequence shown here is derived from an EMBL/GenBank/DDBJ whole genome shotgun (WGS) entry which is preliminary data.</text>
</comment>
<evidence type="ECO:0000313" key="2">
    <source>
        <dbReference type="Proteomes" id="UP001165122"/>
    </source>
</evidence>
<gene>
    <name evidence="1" type="ORF">TrLO_g1850</name>
</gene>